<dbReference type="PANTHER" id="PTHR34322:SF2">
    <property type="entry name" value="TRANSPOSASE IS200-LIKE DOMAIN-CONTAINING PROTEIN"/>
    <property type="match status" value="1"/>
</dbReference>
<dbReference type="InterPro" id="IPR002686">
    <property type="entry name" value="Transposase_17"/>
</dbReference>
<accession>A0A326RPQ2</accession>
<dbReference type="GO" id="GO:0006313">
    <property type="term" value="P:DNA transposition"/>
    <property type="evidence" value="ECO:0007669"/>
    <property type="project" value="InterPro"/>
</dbReference>
<sequence length="184" mass="21798">MSRKYKIRDQERLYFVTFTVVEWIDLFSRQVYRDIFLDSLRFCQTNKGLDLCAYCIMSSHAHLILGRSGDQKLEDIIRDIKKFTSLKIIQTIKELQEESRRNFLIHHFSKAGNSNPNNSMYQVWQQHNHPFELNTEDKINRCLNYIHRNPVEAGIVLSPEEYLYSSAKNYAGHPEKLIDVILIE</sequence>
<dbReference type="NCBIfam" id="NF047646">
    <property type="entry name" value="REP_Tyr_transpos"/>
    <property type="match status" value="1"/>
</dbReference>
<dbReference type="SMART" id="SM01321">
    <property type="entry name" value="Y1_Tnp"/>
    <property type="match status" value="1"/>
</dbReference>
<comment type="caution">
    <text evidence="2">The sequence shown here is derived from an EMBL/GenBank/DDBJ whole genome shotgun (WGS) entry which is preliminary data.</text>
</comment>
<dbReference type="GO" id="GO:0003677">
    <property type="term" value="F:DNA binding"/>
    <property type="evidence" value="ECO:0007669"/>
    <property type="project" value="InterPro"/>
</dbReference>
<reference evidence="2 3" key="1">
    <citation type="submission" date="2018-06" db="EMBL/GenBank/DDBJ databases">
        <title>Genomic Encyclopedia of Archaeal and Bacterial Type Strains, Phase II (KMG-II): from individual species to whole genera.</title>
        <authorList>
            <person name="Goeker M."/>
        </authorList>
    </citation>
    <scope>NUCLEOTIDE SEQUENCE [LARGE SCALE GENOMIC DNA]</scope>
    <source>
        <strain evidence="2 3">T4</strain>
    </source>
</reference>
<dbReference type="GO" id="GO:0004803">
    <property type="term" value="F:transposase activity"/>
    <property type="evidence" value="ECO:0007669"/>
    <property type="project" value="InterPro"/>
</dbReference>
<evidence type="ECO:0000313" key="2">
    <source>
        <dbReference type="EMBL" id="PZV83159.1"/>
    </source>
</evidence>
<dbReference type="OrthoDB" id="9788881at2"/>
<dbReference type="Pfam" id="PF01797">
    <property type="entry name" value="Y1_Tnp"/>
    <property type="match status" value="1"/>
</dbReference>
<dbReference type="Gene3D" id="3.30.70.1290">
    <property type="entry name" value="Transposase IS200-like"/>
    <property type="match status" value="1"/>
</dbReference>
<dbReference type="InterPro" id="IPR036515">
    <property type="entry name" value="Transposase_17_sf"/>
</dbReference>
<dbReference type="Proteomes" id="UP000248917">
    <property type="component" value="Unassembled WGS sequence"/>
</dbReference>
<feature type="domain" description="Transposase IS200-like" evidence="1">
    <location>
        <begin position="9"/>
        <end position="149"/>
    </location>
</feature>
<gene>
    <name evidence="2" type="ORF">CLV31_107111</name>
</gene>
<dbReference type="EMBL" id="QKTX01000007">
    <property type="protein sequence ID" value="PZV83159.1"/>
    <property type="molecule type" value="Genomic_DNA"/>
</dbReference>
<evidence type="ECO:0000259" key="1">
    <source>
        <dbReference type="SMART" id="SM01321"/>
    </source>
</evidence>
<name>A0A326RPQ2_9BACT</name>
<protein>
    <submittedName>
        <fullName evidence="2">REP element-mobilizing transposase RayT</fullName>
    </submittedName>
</protein>
<keyword evidence="3" id="KW-1185">Reference proteome</keyword>
<dbReference type="RefSeq" id="WP_111392965.1">
    <property type="nucleotide sequence ID" value="NZ_QKTX01000007.1"/>
</dbReference>
<dbReference type="SUPFAM" id="SSF143422">
    <property type="entry name" value="Transposase IS200-like"/>
    <property type="match status" value="1"/>
</dbReference>
<proteinExistence type="predicted"/>
<organism evidence="2 3">
    <name type="scientific">Algoriphagus aquaeductus</name>
    <dbReference type="NCBI Taxonomy" id="475299"/>
    <lineage>
        <taxon>Bacteria</taxon>
        <taxon>Pseudomonadati</taxon>
        <taxon>Bacteroidota</taxon>
        <taxon>Cytophagia</taxon>
        <taxon>Cytophagales</taxon>
        <taxon>Cyclobacteriaceae</taxon>
        <taxon>Algoriphagus</taxon>
    </lineage>
</organism>
<evidence type="ECO:0000313" key="3">
    <source>
        <dbReference type="Proteomes" id="UP000248917"/>
    </source>
</evidence>
<dbReference type="AlphaFoldDB" id="A0A326RPQ2"/>
<dbReference type="PANTHER" id="PTHR34322">
    <property type="entry name" value="TRANSPOSASE, Y1_TNP DOMAIN-CONTAINING"/>
    <property type="match status" value="1"/>
</dbReference>